<dbReference type="SUPFAM" id="SSF100950">
    <property type="entry name" value="NagB/RpiA/CoA transferase-like"/>
    <property type="match status" value="1"/>
</dbReference>
<name>A0A1W2A7T2_9SPHI</name>
<dbReference type="RefSeq" id="WP_235005207.1">
    <property type="nucleotide sequence ID" value="NZ_FWYB01000001.1"/>
</dbReference>
<dbReference type="Proteomes" id="UP000192678">
    <property type="component" value="Unassembled WGS sequence"/>
</dbReference>
<evidence type="ECO:0000259" key="1">
    <source>
        <dbReference type="Pfam" id="PF02550"/>
    </source>
</evidence>
<dbReference type="GO" id="GO:0008775">
    <property type="term" value="F:acetate CoA-transferase activity"/>
    <property type="evidence" value="ECO:0007669"/>
    <property type="project" value="InterPro"/>
</dbReference>
<dbReference type="PANTHER" id="PTHR21432">
    <property type="entry name" value="ACETYL-COA HYDROLASE-RELATED"/>
    <property type="match status" value="1"/>
</dbReference>
<accession>A0A1W2A7T2</accession>
<gene>
    <name evidence="2" type="ORF">SAMN04488101_101297</name>
</gene>
<keyword evidence="2" id="KW-0378">Hydrolase</keyword>
<dbReference type="GO" id="GO:0016787">
    <property type="term" value="F:hydrolase activity"/>
    <property type="evidence" value="ECO:0007669"/>
    <property type="project" value="UniProtKB-KW"/>
</dbReference>
<reference evidence="2 3" key="1">
    <citation type="submission" date="2017-04" db="EMBL/GenBank/DDBJ databases">
        <authorList>
            <person name="Afonso C.L."/>
            <person name="Miller P.J."/>
            <person name="Scott M.A."/>
            <person name="Spackman E."/>
            <person name="Goraichik I."/>
            <person name="Dimitrov K.M."/>
            <person name="Suarez D.L."/>
            <person name="Swayne D.E."/>
        </authorList>
    </citation>
    <scope>NUCLEOTIDE SEQUENCE [LARGE SCALE GENOMIC DNA]</scope>
    <source>
        <strain evidence="2 3">DSM 19625</strain>
    </source>
</reference>
<evidence type="ECO:0000313" key="2">
    <source>
        <dbReference type="EMBL" id="SMC56775.1"/>
    </source>
</evidence>
<dbReference type="EMBL" id="FWYB01000001">
    <property type="protein sequence ID" value="SMC56775.1"/>
    <property type="molecule type" value="Genomic_DNA"/>
</dbReference>
<keyword evidence="3" id="KW-1185">Reference proteome</keyword>
<keyword evidence="2" id="KW-0808">Transferase</keyword>
<feature type="domain" description="Acetyl-CoA hydrolase/transferase N-terminal" evidence="1">
    <location>
        <begin position="2"/>
        <end position="72"/>
    </location>
</feature>
<dbReference type="GO" id="GO:0006083">
    <property type="term" value="P:acetate metabolic process"/>
    <property type="evidence" value="ECO:0007669"/>
    <property type="project" value="InterPro"/>
</dbReference>
<dbReference type="InterPro" id="IPR046433">
    <property type="entry name" value="ActCoA_hydro"/>
</dbReference>
<dbReference type="AlphaFoldDB" id="A0A1W2A7T2"/>
<organism evidence="2 3">
    <name type="scientific">Pedobacter nyackensis</name>
    <dbReference type="NCBI Taxonomy" id="475255"/>
    <lineage>
        <taxon>Bacteria</taxon>
        <taxon>Pseudomonadati</taxon>
        <taxon>Bacteroidota</taxon>
        <taxon>Sphingobacteriia</taxon>
        <taxon>Sphingobacteriales</taxon>
        <taxon>Sphingobacteriaceae</taxon>
        <taxon>Pedobacter</taxon>
    </lineage>
</organism>
<dbReference type="STRING" id="475255.SAMN04488101_101297"/>
<dbReference type="Gene3D" id="3.40.1080.10">
    <property type="entry name" value="Glutaconate Coenzyme A-transferase"/>
    <property type="match status" value="1"/>
</dbReference>
<dbReference type="InterPro" id="IPR037171">
    <property type="entry name" value="NagB/RpiA_transferase-like"/>
</dbReference>
<dbReference type="InterPro" id="IPR003702">
    <property type="entry name" value="ActCoA_hydro_N"/>
</dbReference>
<proteinExistence type="predicted"/>
<evidence type="ECO:0000313" key="3">
    <source>
        <dbReference type="Proteomes" id="UP000192678"/>
    </source>
</evidence>
<dbReference type="Pfam" id="PF02550">
    <property type="entry name" value="AcetylCoA_hydro"/>
    <property type="match status" value="1"/>
</dbReference>
<dbReference type="PANTHER" id="PTHR21432:SF20">
    <property type="entry name" value="ACETYL-COA HYDROLASE"/>
    <property type="match status" value="1"/>
</dbReference>
<protein>
    <submittedName>
        <fullName evidence="2">Acetyl-CoA hydrolase/transferase N-terminal domain-containing protein</fullName>
    </submittedName>
</protein>
<sequence>MPIDVALVQVSPPDIHGYCSLGTSVDIARSAVDTARMVIAQVNKRMPRTHGESFIHVDKFSAMVYHDAELPVVDYSSDVDDESSATTILQVLDFDAYTIPTVQNFYGLSNDLMKRFIG</sequence>